<dbReference type="Proteomes" id="UP001652625">
    <property type="component" value="Chromosome 09"/>
</dbReference>
<keyword evidence="9" id="KW-1185">Reference proteome</keyword>
<feature type="compositionally biased region" description="Basic and acidic residues" evidence="8">
    <location>
        <begin position="305"/>
        <end position="314"/>
    </location>
</feature>
<evidence type="ECO:0000256" key="1">
    <source>
        <dbReference type="ARBA" id="ARBA00004123"/>
    </source>
</evidence>
<evidence type="ECO:0000256" key="2">
    <source>
        <dbReference type="ARBA" id="ARBA00006164"/>
    </source>
</evidence>
<accession>A0ABM4CJI7</accession>
<feature type="compositionally biased region" description="Basic and acidic residues" evidence="8">
    <location>
        <begin position="216"/>
        <end position="299"/>
    </location>
</feature>
<evidence type="ECO:0000256" key="6">
    <source>
        <dbReference type="ARBA" id="ARBA00023242"/>
    </source>
</evidence>
<evidence type="ECO:0000256" key="4">
    <source>
        <dbReference type="ARBA" id="ARBA00022728"/>
    </source>
</evidence>
<keyword evidence="4 7" id="KW-0747">Spliceosome</keyword>
<gene>
    <name evidence="10 11" type="primary">LOC100206537</name>
</gene>
<comment type="subcellular location">
    <subcellularLocation>
        <location evidence="1 7">Nucleus</location>
    </subcellularLocation>
</comment>
<reference evidence="10 11" key="1">
    <citation type="submission" date="2025-05" db="UniProtKB">
        <authorList>
            <consortium name="RefSeq"/>
        </authorList>
    </citation>
    <scope>IDENTIFICATION</scope>
</reference>
<proteinExistence type="inferred from homology"/>
<dbReference type="RefSeq" id="XP_065661902.1">
    <property type="nucleotide sequence ID" value="XM_065805830.1"/>
</dbReference>
<keyword evidence="6 7" id="KW-0539">Nucleus</keyword>
<name>A0ABM4CJI7_HYDVU</name>
<organism evidence="9 10">
    <name type="scientific">Hydra vulgaris</name>
    <name type="common">Hydra</name>
    <name type="synonym">Hydra attenuata</name>
    <dbReference type="NCBI Taxonomy" id="6087"/>
    <lineage>
        <taxon>Eukaryota</taxon>
        <taxon>Metazoa</taxon>
        <taxon>Cnidaria</taxon>
        <taxon>Hydrozoa</taxon>
        <taxon>Hydroidolina</taxon>
        <taxon>Anthoathecata</taxon>
        <taxon>Aplanulata</taxon>
        <taxon>Hydridae</taxon>
        <taxon>Hydra</taxon>
    </lineage>
</organism>
<evidence type="ECO:0000313" key="11">
    <source>
        <dbReference type="RefSeq" id="XP_065661903.1"/>
    </source>
</evidence>
<evidence type="ECO:0000256" key="8">
    <source>
        <dbReference type="SAM" id="MobiDB-lite"/>
    </source>
</evidence>
<evidence type="ECO:0000313" key="10">
    <source>
        <dbReference type="RefSeq" id="XP_065661902.1"/>
    </source>
</evidence>
<evidence type="ECO:0000256" key="5">
    <source>
        <dbReference type="ARBA" id="ARBA00023187"/>
    </source>
</evidence>
<evidence type="ECO:0000256" key="3">
    <source>
        <dbReference type="ARBA" id="ARBA00022664"/>
    </source>
</evidence>
<keyword evidence="5 7" id="KW-0508">mRNA splicing</keyword>
<feature type="compositionally biased region" description="Basic residues" evidence="8">
    <location>
        <begin position="315"/>
        <end position="331"/>
    </location>
</feature>
<protein>
    <recommendedName>
        <fullName evidence="7">Pre-mRNA-splicing factor 38</fullName>
    </recommendedName>
</protein>
<dbReference type="InterPro" id="IPR005037">
    <property type="entry name" value="PRP38"/>
</dbReference>
<dbReference type="Pfam" id="PF03371">
    <property type="entry name" value="PRP38"/>
    <property type="match status" value="1"/>
</dbReference>
<dbReference type="GeneID" id="100206537"/>
<comment type="similarity">
    <text evidence="2 7">Belongs to the PRP38 family.</text>
</comment>
<comment type="function">
    <text evidence="7">Required for pre-mRNA splicing.</text>
</comment>
<dbReference type="PANTHER" id="PTHR23142">
    <property type="entry name" value="PRE-MRNA-SPLICING FACTOR 38A-RELATED"/>
    <property type="match status" value="1"/>
</dbReference>
<feature type="region of interest" description="Disordered" evidence="8">
    <location>
        <begin position="216"/>
        <end position="331"/>
    </location>
</feature>
<dbReference type="RefSeq" id="XP_065661903.1">
    <property type="nucleotide sequence ID" value="XM_065805831.1"/>
</dbReference>
<evidence type="ECO:0000256" key="7">
    <source>
        <dbReference type="RuleBase" id="RU367025"/>
    </source>
</evidence>
<sequence>MSDEEDEQGQKKGNALPLWGNVQTMNINNLVVTNILSSPYFKNELFKLKTFHEVVDEIYYKVDHLEPWEKGSRKTHGQVGMCGGVRGVGAGGIVSSGYCLLFKLFTLRLTEKQVYVLLNHTDSPYIRGMGFMFIRYCQHPNTFWDWFEPYLEDEEEIDPKAGGGCSMTIGQLVRSFLLKLDWYGTLFPRIPVPIHKEIEASLRAINLCDDRKVYADENKESSRERRSSQTDEKADPSFGEAEKHARKRRDEKSPRRSSDKTRTSSQERKDKDQRHSREHHSERRDSDRSDKRSSKDHKDHRSAKERRSSREKSPSRHKLSRKRSRSRDRYK</sequence>
<keyword evidence="3 7" id="KW-0507">mRNA processing</keyword>
<evidence type="ECO:0000313" key="9">
    <source>
        <dbReference type="Proteomes" id="UP001652625"/>
    </source>
</evidence>